<dbReference type="InterPro" id="IPR005201">
    <property type="entry name" value="TIM_ENGase"/>
</dbReference>
<dbReference type="Pfam" id="PF03644">
    <property type="entry name" value="Glyco_hydro_85"/>
    <property type="match status" value="1"/>
</dbReference>
<dbReference type="Gene3D" id="2.60.40.10">
    <property type="entry name" value="Immunoglobulins"/>
    <property type="match status" value="2"/>
</dbReference>
<dbReference type="InterPro" id="IPR035986">
    <property type="entry name" value="PKD_dom_sf"/>
</dbReference>
<dbReference type="PROSITE" id="PS50022">
    <property type="entry name" value="FA58C_3"/>
    <property type="match status" value="1"/>
</dbReference>
<name>A0A084ADC0_LACLC</name>
<evidence type="ECO:0000259" key="2">
    <source>
        <dbReference type="PROSITE" id="PS50022"/>
    </source>
</evidence>
<evidence type="ECO:0000259" key="3">
    <source>
        <dbReference type="PROSITE" id="PS50093"/>
    </source>
</evidence>
<dbReference type="CDD" id="cd06547">
    <property type="entry name" value="GH85_ENGase"/>
    <property type="match status" value="1"/>
</dbReference>
<dbReference type="InterPro" id="IPR054110">
    <property type="entry name" value="EndoD-like_D2"/>
</dbReference>
<feature type="signal peptide" evidence="1">
    <location>
        <begin position="1"/>
        <end position="30"/>
    </location>
</feature>
<dbReference type="Gene3D" id="3.20.20.80">
    <property type="entry name" value="Glycosidases"/>
    <property type="match status" value="1"/>
</dbReference>
<keyword evidence="1" id="KW-0732">Signal</keyword>
<dbReference type="EMBL" id="AZSI01000009">
    <property type="protein sequence ID" value="KEY63299.1"/>
    <property type="molecule type" value="Genomic_DNA"/>
</dbReference>
<dbReference type="PANTHER" id="PTHR13246">
    <property type="entry name" value="ENDO BETA N-ACETYLGLUCOSAMINIDASE"/>
    <property type="match status" value="1"/>
</dbReference>
<gene>
    <name evidence="4" type="ORF">U725_00429</name>
</gene>
<dbReference type="SUPFAM" id="SSF49785">
    <property type="entry name" value="Galactose-binding domain-like"/>
    <property type="match status" value="1"/>
</dbReference>
<dbReference type="InterPro" id="IPR000601">
    <property type="entry name" value="PKD_dom"/>
</dbReference>
<comment type="caution">
    <text evidence="4">The sequence shown here is derived from an EMBL/GenBank/DDBJ whole genome shotgun (WGS) entry which is preliminary data.</text>
</comment>
<evidence type="ECO:0000313" key="5">
    <source>
        <dbReference type="Proteomes" id="UP000028401"/>
    </source>
</evidence>
<dbReference type="InterPro" id="IPR022409">
    <property type="entry name" value="PKD/Chitinase_dom"/>
</dbReference>
<dbReference type="Pfam" id="PF18911">
    <property type="entry name" value="PKD_4"/>
    <property type="match status" value="1"/>
</dbReference>
<dbReference type="GO" id="GO:0033925">
    <property type="term" value="F:mannosyl-glycoprotein endo-beta-N-acetylglucosaminidase activity"/>
    <property type="evidence" value="ECO:0007669"/>
    <property type="project" value="InterPro"/>
</dbReference>
<accession>A0A084ADC0</accession>
<dbReference type="PATRIC" id="fig|1415168.3.peg.450"/>
<protein>
    <submittedName>
        <fullName evidence="4">Mannosyl-glycoprotein endo-beta-N-acetylglucosaminidase</fullName>
    </submittedName>
</protein>
<dbReference type="Pfam" id="PF00754">
    <property type="entry name" value="F5_F8_type_C"/>
    <property type="match status" value="1"/>
</dbReference>
<evidence type="ECO:0000313" key="4">
    <source>
        <dbReference type="EMBL" id="KEY63299.1"/>
    </source>
</evidence>
<dbReference type="InterPro" id="IPR032979">
    <property type="entry name" value="ENGase"/>
</dbReference>
<dbReference type="PROSITE" id="PS51257">
    <property type="entry name" value="PROKAR_LIPOPROTEIN"/>
    <property type="match status" value="1"/>
</dbReference>
<dbReference type="CDD" id="cd00146">
    <property type="entry name" value="PKD"/>
    <property type="match status" value="1"/>
</dbReference>
<dbReference type="SUPFAM" id="SSF49299">
    <property type="entry name" value="PKD domain"/>
    <property type="match status" value="1"/>
</dbReference>
<feature type="domain" description="PKD" evidence="3">
    <location>
        <begin position="699"/>
        <end position="785"/>
    </location>
</feature>
<feature type="domain" description="F5/8 type C" evidence="2">
    <location>
        <begin position="773"/>
        <end position="924"/>
    </location>
</feature>
<proteinExistence type="predicted"/>
<organism evidence="4 5">
    <name type="scientific">Lactococcus cremoris subsp. cremoris GE214</name>
    <dbReference type="NCBI Taxonomy" id="1415168"/>
    <lineage>
        <taxon>Bacteria</taxon>
        <taxon>Bacillati</taxon>
        <taxon>Bacillota</taxon>
        <taxon>Bacilli</taxon>
        <taxon>Lactobacillales</taxon>
        <taxon>Streptococcaceae</taxon>
        <taxon>Lactococcus</taxon>
        <taxon>Lactococcus cremoris subsp. cremoris</taxon>
    </lineage>
</organism>
<dbReference type="InterPro" id="IPR000421">
    <property type="entry name" value="FA58C"/>
</dbReference>
<dbReference type="InterPro" id="IPR008979">
    <property type="entry name" value="Galactose-bd-like_sf"/>
</dbReference>
<dbReference type="Pfam" id="PF21910">
    <property type="entry name" value="GH85_C"/>
    <property type="match status" value="1"/>
</dbReference>
<dbReference type="GO" id="GO:0005829">
    <property type="term" value="C:cytosol"/>
    <property type="evidence" value="ECO:0007669"/>
    <property type="project" value="UniProtKB-SubCell"/>
</dbReference>
<dbReference type="Gene3D" id="2.60.120.260">
    <property type="entry name" value="Galactose-binding domain-like"/>
    <property type="match status" value="2"/>
</dbReference>
<dbReference type="Proteomes" id="UP000028401">
    <property type="component" value="Unassembled WGS sequence"/>
</dbReference>
<evidence type="ECO:0000256" key="1">
    <source>
        <dbReference type="SAM" id="SignalP"/>
    </source>
</evidence>
<sequence length="927" mass="102919">MEDSMKMSRKTFIKLCLSTGLLASITLLSACSGGSATHVKANYKVTAEAIPDFQSKNAPISSYWMPDKFLAWSAENDKDLVYNKSNVPLAKRISPEKLSPSNQNQNKKTKIVALSMMNSQTSGNPSRGSTKFDSYTFDYWQYIDTLVYWGGSAGEGIIVTSSADVIDEAYRNGVPVLETIFLPPKEYGGKVDWVKTMLKKDANGQYPFAKQMVNIAKTYGFEGWFINEETQGLNAEDAANMKALIQQVKKADLNLQIMWYDAMTKDGKVDWQNQLNDQNATFVQDKAADAMFLNFWWTENNLADQKLLEKSNLYAKSHNIDPYNIYAGIDVQAKDVQTPVKWNLLEKGSQETQTSIGLYAASATYTNASSWDDFQNRESAFWVNQKADPRQVDTSVNESWTGLSKYVLEKSAINGDEFKTNFNLGNGYNYFKDGQKISEMDWNDRSLAGILPSYRWMIDNEGDNKISPSFDFANGYNGGNSLKFMAEHLAAGKASTVTLFASDLHIAKGAKISVNMRSDQAVKVSTILELANGKKVSIAGDKELTDKWSEVNFDIKKYEGQKIEKIALKLTADKSMDFKAINLGEMTLTNGQKVKQISLSDAKVTDEAFEEEGTVGGFRLSWQSDANKNNLYGYEIYQLNDDGSKEFLGASNINAFFVNALKRGKNINSTKFEIVPINKSGEAGHSVTTSIKWPDNSLPKAAFVAEKTVVKVGEQVTLINQSNLATTKYKWEIEGASPATSTEKNPQVSFAKAGTYSVKLTAINEKGQENTISQTVLITVLEQPVELTNFALNQSVKVDSYTNESESGPKAVDGKLDTKWCAVGPSKHNIRIDLGKSEKINQVLIDHAQKGGESPDMNTSDYTIELSNDNQNWTEVVNVKKNKLGETKDSFKQTEARYVRITAIKPTQGADSAVRLYEIQVLGLKNS</sequence>
<reference evidence="4 5" key="1">
    <citation type="submission" date="2014-06" db="EMBL/GenBank/DDBJ databases">
        <title>Draft genome sequence of the putrescine producing strain Lactococcus lactis subsp cremoris GE214.</title>
        <authorList>
            <person name="Ladero V."/>
            <person name="Linares D.M."/>
            <person name="del Rio B."/>
            <person name="Mayo B."/>
            <person name="Martin M.C."/>
            <person name="Fernandez M."/>
            <person name="Alvarez M.A."/>
        </authorList>
    </citation>
    <scope>NUCLEOTIDE SEQUENCE [LARGE SCALE GENOMIC DNA]</scope>
    <source>
        <strain evidence="4 5">GE214</strain>
    </source>
</reference>
<feature type="chain" id="PRO_5039362390" evidence="1">
    <location>
        <begin position="31"/>
        <end position="927"/>
    </location>
</feature>
<dbReference type="SMART" id="SM00089">
    <property type="entry name" value="PKD"/>
    <property type="match status" value="1"/>
</dbReference>
<dbReference type="PANTHER" id="PTHR13246:SF1">
    <property type="entry name" value="CYTOSOLIC ENDO-BETA-N-ACETYLGLUCOSAMINIDASE"/>
    <property type="match status" value="1"/>
</dbReference>
<dbReference type="InterPro" id="IPR013783">
    <property type="entry name" value="Ig-like_fold"/>
</dbReference>
<dbReference type="PROSITE" id="PS50093">
    <property type="entry name" value="PKD"/>
    <property type="match status" value="1"/>
</dbReference>
<dbReference type="AlphaFoldDB" id="A0A084ADC0"/>